<protein>
    <submittedName>
        <fullName evidence="1">4717_t:CDS:1</fullName>
    </submittedName>
</protein>
<dbReference type="AlphaFoldDB" id="A0A9N9EWC5"/>
<feature type="non-terminal residue" evidence="1">
    <location>
        <position position="50"/>
    </location>
</feature>
<organism evidence="1 2">
    <name type="scientific">Ambispora leptoticha</name>
    <dbReference type="NCBI Taxonomy" id="144679"/>
    <lineage>
        <taxon>Eukaryota</taxon>
        <taxon>Fungi</taxon>
        <taxon>Fungi incertae sedis</taxon>
        <taxon>Mucoromycota</taxon>
        <taxon>Glomeromycotina</taxon>
        <taxon>Glomeromycetes</taxon>
        <taxon>Archaeosporales</taxon>
        <taxon>Ambisporaceae</taxon>
        <taxon>Ambispora</taxon>
    </lineage>
</organism>
<comment type="caution">
    <text evidence="1">The sequence shown here is derived from an EMBL/GenBank/DDBJ whole genome shotgun (WGS) entry which is preliminary data.</text>
</comment>
<dbReference type="EMBL" id="CAJVPS010017792">
    <property type="protein sequence ID" value="CAG8695088.1"/>
    <property type="molecule type" value="Genomic_DNA"/>
</dbReference>
<dbReference type="Proteomes" id="UP000789508">
    <property type="component" value="Unassembled WGS sequence"/>
</dbReference>
<evidence type="ECO:0000313" key="2">
    <source>
        <dbReference type="Proteomes" id="UP000789508"/>
    </source>
</evidence>
<reference evidence="1" key="1">
    <citation type="submission" date="2021-06" db="EMBL/GenBank/DDBJ databases">
        <authorList>
            <person name="Kallberg Y."/>
            <person name="Tangrot J."/>
            <person name="Rosling A."/>
        </authorList>
    </citation>
    <scope>NUCLEOTIDE SEQUENCE</scope>
    <source>
        <strain evidence="1">FL130A</strain>
    </source>
</reference>
<evidence type="ECO:0000313" key="1">
    <source>
        <dbReference type="EMBL" id="CAG8695088.1"/>
    </source>
</evidence>
<keyword evidence="2" id="KW-1185">Reference proteome</keyword>
<gene>
    <name evidence="1" type="ORF">ALEPTO_LOCUS11354</name>
</gene>
<accession>A0A9N9EWC5</accession>
<feature type="non-terminal residue" evidence="1">
    <location>
        <position position="1"/>
    </location>
</feature>
<proteinExistence type="predicted"/>
<name>A0A9N9EWC5_9GLOM</name>
<sequence length="50" mass="5914">LNFPHDMKIIDFDGTNFSLKIETLRQPKLARVLFLNKHTEEECEVPEDIK</sequence>